<comment type="catalytic activity">
    <reaction evidence="20">
        <text>L-methionyl-[F-actin] + NADPH + O2 + H(+) = L-methionyl-(R)-S-oxide-[F-actin] + NADP(+) + H2O</text>
        <dbReference type="Rhea" id="RHEA:51308"/>
        <dbReference type="Rhea" id="RHEA-COMP:12953"/>
        <dbReference type="Rhea" id="RHEA-COMP:12956"/>
        <dbReference type="ChEBI" id="CHEBI:15377"/>
        <dbReference type="ChEBI" id="CHEBI:15378"/>
        <dbReference type="ChEBI" id="CHEBI:15379"/>
        <dbReference type="ChEBI" id="CHEBI:16044"/>
        <dbReference type="ChEBI" id="CHEBI:45764"/>
        <dbReference type="ChEBI" id="CHEBI:57783"/>
        <dbReference type="ChEBI" id="CHEBI:58349"/>
        <dbReference type="EC" id="1.14.13.225"/>
    </reaction>
</comment>
<evidence type="ECO:0000256" key="17">
    <source>
        <dbReference type="ARBA" id="ARBA00023203"/>
    </source>
</evidence>
<dbReference type="SUPFAM" id="SSF51905">
    <property type="entry name" value="FAD/NAD(P)-binding domain"/>
    <property type="match status" value="1"/>
</dbReference>
<keyword evidence="10" id="KW-0274">FAD</keyword>
<dbReference type="Pfam" id="PF12130">
    <property type="entry name" value="bMERB_dom"/>
    <property type="match status" value="1"/>
</dbReference>
<dbReference type="GO" id="GO:0006887">
    <property type="term" value="P:exocytosis"/>
    <property type="evidence" value="ECO:0007669"/>
    <property type="project" value="UniProtKB-KW"/>
</dbReference>
<feature type="region of interest" description="Disordered" evidence="23">
    <location>
        <begin position="758"/>
        <end position="777"/>
    </location>
</feature>
<dbReference type="InParanoid" id="A0A673WKW2"/>
<evidence type="ECO:0000259" key="25">
    <source>
        <dbReference type="PROSITE" id="PS50023"/>
    </source>
</evidence>
<evidence type="ECO:0000256" key="8">
    <source>
        <dbReference type="ARBA" id="ARBA00022630"/>
    </source>
</evidence>
<dbReference type="InterPro" id="IPR057494">
    <property type="entry name" value="Rossman_Mical"/>
</dbReference>
<dbReference type="PROSITE" id="PS50023">
    <property type="entry name" value="LIM_DOMAIN_2"/>
    <property type="match status" value="1"/>
</dbReference>
<keyword evidence="8" id="KW-0285">Flavoprotein</keyword>
<evidence type="ECO:0000313" key="28">
    <source>
        <dbReference type="Proteomes" id="UP000472277"/>
    </source>
</evidence>
<evidence type="ECO:0000256" key="6">
    <source>
        <dbReference type="ARBA" id="ARBA00022483"/>
    </source>
</evidence>
<keyword evidence="14" id="KW-0503">Monooxygenase</keyword>
<name>A0A673WKW2_SALTR</name>
<dbReference type="CDD" id="cd22198">
    <property type="entry name" value="CH_MICAL_EHBP-like"/>
    <property type="match status" value="1"/>
</dbReference>
<feature type="compositionally biased region" description="Basic and acidic residues" evidence="23">
    <location>
        <begin position="928"/>
        <end position="949"/>
    </location>
</feature>
<evidence type="ECO:0000256" key="14">
    <source>
        <dbReference type="ARBA" id="ARBA00023033"/>
    </source>
</evidence>
<evidence type="ECO:0000256" key="2">
    <source>
        <dbReference type="ARBA" id="ARBA00004123"/>
    </source>
</evidence>
<feature type="compositionally biased region" description="Polar residues" evidence="23">
    <location>
        <begin position="955"/>
        <end position="974"/>
    </location>
</feature>
<dbReference type="EC" id="1.14.13.225" evidence="5"/>
<dbReference type="InterPro" id="IPR022735">
    <property type="entry name" value="bMERB_dom"/>
</dbReference>
<dbReference type="GO" id="GO:0120501">
    <property type="term" value="F:F-actin monooxygenase activity"/>
    <property type="evidence" value="ECO:0007669"/>
    <property type="project" value="UniProtKB-EC"/>
</dbReference>
<proteinExistence type="inferred from homology"/>
<dbReference type="Pfam" id="PF00307">
    <property type="entry name" value="CH"/>
    <property type="match status" value="1"/>
</dbReference>
<organism evidence="27 28">
    <name type="scientific">Salmo trutta</name>
    <name type="common">Brown trout</name>
    <dbReference type="NCBI Taxonomy" id="8032"/>
    <lineage>
        <taxon>Eukaryota</taxon>
        <taxon>Metazoa</taxon>
        <taxon>Chordata</taxon>
        <taxon>Craniata</taxon>
        <taxon>Vertebrata</taxon>
        <taxon>Euteleostomi</taxon>
        <taxon>Actinopterygii</taxon>
        <taxon>Neopterygii</taxon>
        <taxon>Teleostei</taxon>
        <taxon>Protacanthopterygii</taxon>
        <taxon>Salmoniformes</taxon>
        <taxon>Salmonidae</taxon>
        <taxon>Salmoninae</taxon>
        <taxon>Salmo</taxon>
    </lineage>
</organism>
<dbReference type="PROSITE" id="PS51848">
    <property type="entry name" value="BMERB"/>
    <property type="match status" value="1"/>
</dbReference>
<feature type="compositionally biased region" description="Low complexity" evidence="23">
    <location>
        <begin position="1029"/>
        <end position="1043"/>
    </location>
</feature>
<dbReference type="GO" id="GO:0005856">
    <property type="term" value="C:cytoskeleton"/>
    <property type="evidence" value="ECO:0007669"/>
    <property type="project" value="UniProtKB-SubCell"/>
</dbReference>
<dbReference type="GeneTree" id="ENSGT00940000155580"/>
<feature type="region of interest" description="Disordered" evidence="23">
    <location>
        <begin position="1231"/>
        <end position="1253"/>
    </location>
</feature>
<dbReference type="GO" id="GO:0071949">
    <property type="term" value="F:FAD binding"/>
    <property type="evidence" value="ECO:0007669"/>
    <property type="project" value="InterPro"/>
</dbReference>
<feature type="coiled-coil region" evidence="22">
    <location>
        <begin position="1395"/>
        <end position="1422"/>
    </location>
</feature>
<dbReference type="InterPro" id="IPR002938">
    <property type="entry name" value="FAD-bd"/>
</dbReference>
<evidence type="ECO:0000256" key="10">
    <source>
        <dbReference type="ARBA" id="ARBA00022827"/>
    </source>
</evidence>
<comment type="similarity">
    <text evidence="4">Belongs to the Mical family.</text>
</comment>
<dbReference type="Ensembl" id="ENSSTUT00000010025.1">
    <property type="protein sequence ID" value="ENSSTUP00000009387.1"/>
    <property type="gene ID" value="ENSSTUG00000004546.1"/>
</dbReference>
<keyword evidence="17" id="KW-0009">Actin-binding</keyword>
<evidence type="ECO:0000256" key="23">
    <source>
        <dbReference type="SAM" id="MobiDB-lite"/>
    </source>
</evidence>
<dbReference type="GO" id="GO:0003779">
    <property type="term" value="F:actin binding"/>
    <property type="evidence" value="ECO:0007669"/>
    <property type="project" value="UniProtKB-KW"/>
</dbReference>
<keyword evidence="12" id="KW-0521">NADP</keyword>
<evidence type="ECO:0000256" key="16">
    <source>
        <dbReference type="ARBA" id="ARBA00023054"/>
    </source>
</evidence>
<comment type="cofactor">
    <cofactor evidence="1">
        <name>FAD</name>
        <dbReference type="ChEBI" id="CHEBI:57692"/>
    </cofactor>
</comment>
<dbReference type="Proteomes" id="UP000472277">
    <property type="component" value="Chromosome 8"/>
</dbReference>
<evidence type="ECO:0000256" key="21">
    <source>
        <dbReference type="PROSITE-ProRule" id="PRU00125"/>
    </source>
</evidence>
<evidence type="ECO:0000259" key="24">
    <source>
        <dbReference type="PROSITE" id="PS50021"/>
    </source>
</evidence>
<dbReference type="PANTHER" id="PTHR23167:SF51">
    <property type="entry name" value="[F-ACTIN]-MONOOXYGENASE MICAL3"/>
    <property type="match status" value="1"/>
</dbReference>
<keyword evidence="15 21" id="KW-0440">LIM domain</keyword>
<gene>
    <name evidence="27" type="primary">LOC115198686</name>
</gene>
<evidence type="ECO:0000256" key="3">
    <source>
        <dbReference type="ARBA" id="ARBA00004245"/>
    </source>
</evidence>
<dbReference type="Pfam" id="PF00412">
    <property type="entry name" value="LIM"/>
    <property type="match status" value="1"/>
</dbReference>
<keyword evidence="19" id="KW-0539">Nucleus</keyword>
<feature type="domain" description="Calponin-homology (CH)" evidence="24">
    <location>
        <begin position="523"/>
        <end position="626"/>
    </location>
</feature>
<feature type="domain" description="LIM zinc-binding" evidence="25">
    <location>
        <begin position="693"/>
        <end position="755"/>
    </location>
</feature>
<evidence type="ECO:0000256" key="7">
    <source>
        <dbReference type="ARBA" id="ARBA00022490"/>
    </source>
</evidence>
<evidence type="ECO:0000256" key="12">
    <source>
        <dbReference type="ARBA" id="ARBA00022857"/>
    </source>
</evidence>
<keyword evidence="11 21" id="KW-0862">Zinc</keyword>
<dbReference type="SMART" id="SM00033">
    <property type="entry name" value="CH"/>
    <property type="match status" value="1"/>
</dbReference>
<evidence type="ECO:0000259" key="26">
    <source>
        <dbReference type="PROSITE" id="PS51848"/>
    </source>
</evidence>
<dbReference type="InterPro" id="IPR001781">
    <property type="entry name" value="Znf_LIM"/>
</dbReference>
<evidence type="ECO:0000256" key="11">
    <source>
        <dbReference type="ARBA" id="ARBA00022833"/>
    </source>
</evidence>
<dbReference type="OMA" id="FYCKQHY"/>
<evidence type="ECO:0000313" key="27">
    <source>
        <dbReference type="Ensembl" id="ENSSTUP00000009387.1"/>
    </source>
</evidence>
<dbReference type="Pfam" id="PF25413">
    <property type="entry name" value="Rossman_Mical"/>
    <property type="match status" value="1"/>
</dbReference>
<evidence type="ECO:0000256" key="1">
    <source>
        <dbReference type="ARBA" id="ARBA00001974"/>
    </source>
</evidence>
<dbReference type="PANTHER" id="PTHR23167">
    <property type="entry name" value="CALPONIN HOMOLOGY DOMAIN-CONTAINING PROTEIN DDB_G0272472-RELATED"/>
    <property type="match status" value="1"/>
</dbReference>
<feature type="compositionally biased region" description="Polar residues" evidence="23">
    <location>
        <begin position="991"/>
        <end position="1028"/>
    </location>
</feature>
<evidence type="ECO:0000256" key="15">
    <source>
        <dbReference type="ARBA" id="ARBA00023038"/>
    </source>
</evidence>
<dbReference type="GO" id="GO:0005634">
    <property type="term" value="C:nucleus"/>
    <property type="evidence" value="ECO:0007669"/>
    <property type="project" value="UniProtKB-SubCell"/>
</dbReference>
<dbReference type="SMART" id="SM01203">
    <property type="entry name" value="DUF3585"/>
    <property type="match status" value="1"/>
</dbReference>
<evidence type="ECO:0000256" key="4">
    <source>
        <dbReference type="ARBA" id="ARBA00008223"/>
    </source>
</evidence>
<keyword evidence="18" id="KW-0206">Cytoskeleton</keyword>
<dbReference type="PRINTS" id="PR00420">
    <property type="entry name" value="RNGMNOXGNASE"/>
</dbReference>
<keyword evidence="9 21" id="KW-0479">Metal-binding</keyword>
<feature type="region of interest" description="Disordered" evidence="23">
    <location>
        <begin position="1273"/>
        <end position="1294"/>
    </location>
</feature>
<dbReference type="Gene3D" id="1.10.418.10">
    <property type="entry name" value="Calponin-like domain"/>
    <property type="match status" value="1"/>
</dbReference>
<sequence length="1547" mass="172162">MKEEGHAQVLFDEFVQASTCRTTLRAFNLLCEHLQLTHTHTQPQTHSPTQPQRPFYHTLKERLSYWKANALWAKLDKRAAHHEYGKGRVCANTTCVIIGAGPCGLRTAVELGFLGARVVVLEKRDAFSRNNVLHLWPFTIHDLRGLGAKKFYGKFCAGAIDHISIRQLQLVLLKIALLLGVEVHVNVEFKGLVEPPADQEQQKVGWRVEVKPKSHPINQLQCDVVIGADGRRNTLPGFRRKEFRGKLAIAITANFMNRNTTAEAKVEEISGVAFIFNQRFFQELRDATGVDLENIVYYKDDTHYFVMTAKKQSLLEKGVILRDYADTETLLSRGNVDQNALLAYAREAADFSTNHQLPSLDFAMNHYGQPDVALFDFTCMYASENAALVRQRHGHRLLVTLVGDSLLEPFWPMGTGIARGFLAALDSAWMVRSWAQGLAPLDLLAERESLYRLLPQASPENVNKNFGQYTVDPATRYPNINPQLITPAQVGHLIYTEESGGSGADQEPRPRSPLPKLLRQESFSRSSKLLSWCQQQTQGYRGVAVSDLTTSWKSGLALCALIHHYRPDLIDVDSLKEDEGEENMRLGLEVAEKEFGISPVMTVEEMSSVSETDTLCMVMYLSQFHQLFKDALPPSGEFLDHKAALCSVGGASQSRVRSMANQLLAKFEENAPCPSSTPAGVHSVLPGPGGASDVCFFCSKRVYVMERLSVEGLFFHRSCFQCDHCSSTLRLASYAYDRPNGKFYCKPHYEVRLVGPVQRKRPAPPTADQQPTPYERTPSHSWLTWVCGLAKRVRGTPERIELENYRGSLGSLETEQLTDEPEEVPEETLANYNLSLLVTEEKKANHKRSSLRDNEGTRSTLQKQTYICPLSLPLFLSRYLSPISSPSVSSPLSLPLFLSPPFLLYTHEHTHTVIQSTHSPDTYTPDTHTPDTHTPDTHTPDTPTHDTHTPDIQLPDSTTPNTHVPHSPTSVPNITFSTPATASTPFTPTPLTSHAPTPLTSHAPTPLTSHAPTPTSSVSIPDSSVFTYSSPNSSTTSGCSPGPDEGEEDGEKKEMKERKEREERERGERERVCDSSSSSGIGVGGSSTTSTSDPLTPPGIPPPAQLKACWDSLPHPAVEAESLQSPASRSAPRFAPAPIMASAVVRGVGGKKLKPWDVDGGKGSVAGGSVGAGSLGEQLCKGVVIDPLEDINPPLSPLKPLKAVPRDEREIGMKREMERRREIERAAMGEDTKIPLGREPLPGKSRGGLDPRRLTESLPPLLLTQLQGGSLFPSRKCHRDNQPPSQSVSEAGIGEGGPLGLWRAVFSGYKRDRKKKGRTSLPIMTTAPAPKEQVVGVLVHMMDLKDPSSLDVSEAMFHRERDPEEEQLDARLTRRVQRAARKQAKQEQLKRLHRAQMIQRQLEQVEEKQRQLEERGVAVEKALRGEAVMGRQDDPALMQQWFKLVQQKNCLMRYESELMIFARELELEDRQSRLQQELRERMAVDDHLKGEAELAEEKLILGEMLEVVEQRDALVSLLEEQRLQESQEDRDLEAIMLSRGLGLHNWA</sequence>
<dbReference type="CDD" id="cd09439">
    <property type="entry name" value="LIM_Mical"/>
    <property type="match status" value="1"/>
</dbReference>
<feature type="compositionally biased region" description="Basic and acidic residues" evidence="23">
    <location>
        <begin position="1050"/>
        <end position="1073"/>
    </location>
</feature>
<dbReference type="Gene3D" id="3.50.50.60">
    <property type="entry name" value="FAD/NAD(P)-binding domain"/>
    <property type="match status" value="1"/>
</dbReference>
<dbReference type="FunFam" id="3.50.50.60:FF:000004">
    <property type="entry name" value="protein-methionine sulfoxide oxidase MICAL2 isoform X1"/>
    <property type="match status" value="1"/>
</dbReference>
<dbReference type="SUPFAM" id="SSF47576">
    <property type="entry name" value="Calponin-homology domain, CH-domain"/>
    <property type="match status" value="1"/>
</dbReference>
<reference evidence="27" key="1">
    <citation type="submission" date="2025-08" db="UniProtKB">
        <authorList>
            <consortium name="Ensembl"/>
        </authorList>
    </citation>
    <scope>IDENTIFICATION</scope>
</reference>
<dbReference type="SUPFAM" id="SSF57716">
    <property type="entry name" value="Glucocorticoid receptor-like (DNA-binding domain)"/>
    <property type="match status" value="2"/>
</dbReference>
<feature type="region of interest" description="Disordered" evidence="23">
    <location>
        <begin position="915"/>
        <end position="1108"/>
    </location>
</feature>
<dbReference type="Gene3D" id="2.10.110.10">
    <property type="entry name" value="Cysteine Rich Protein"/>
    <property type="match status" value="1"/>
</dbReference>
<feature type="compositionally biased region" description="Low complexity" evidence="23">
    <location>
        <begin position="975"/>
        <end position="990"/>
    </location>
</feature>
<dbReference type="InterPro" id="IPR036188">
    <property type="entry name" value="FAD/NAD-bd_sf"/>
</dbReference>
<evidence type="ECO:0000256" key="18">
    <source>
        <dbReference type="ARBA" id="ARBA00023212"/>
    </source>
</evidence>
<keyword evidence="7" id="KW-0963">Cytoplasm</keyword>
<keyword evidence="6" id="KW-0268">Exocytosis</keyword>
<keyword evidence="28" id="KW-1185">Reference proteome</keyword>
<evidence type="ECO:0000256" key="13">
    <source>
        <dbReference type="ARBA" id="ARBA00023002"/>
    </source>
</evidence>
<protein>
    <recommendedName>
        <fullName evidence="5">F-actin monooxygenase</fullName>
        <ecNumber evidence="5">1.14.13.225</ecNumber>
    </recommendedName>
</protein>
<accession>A0A673WKW2</accession>
<keyword evidence="13" id="KW-0560">Oxidoreductase</keyword>
<evidence type="ECO:0000256" key="5">
    <source>
        <dbReference type="ARBA" id="ARBA00012709"/>
    </source>
</evidence>
<dbReference type="InterPro" id="IPR050540">
    <property type="entry name" value="F-actin_Monoox_Mical"/>
</dbReference>
<dbReference type="GO" id="GO:0046872">
    <property type="term" value="F:metal ion binding"/>
    <property type="evidence" value="ECO:0007669"/>
    <property type="project" value="UniProtKB-KW"/>
</dbReference>
<feature type="compositionally biased region" description="Low complexity" evidence="23">
    <location>
        <begin position="917"/>
        <end position="927"/>
    </location>
</feature>
<keyword evidence="16 22" id="KW-0175">Coiled coil</keyword>
<reference evidence="27" key="2">
    <citation type="submission" date="2025-09" db="UniProtKB">
        <authorList>
            <consortium name="Ensembl"/>
        </authorList>
    </citation>
    <scope>IDENTIFICATION</scope>
</reference>
<feature type="compositionally biased region" description="Pro residues" evidence="23">
    <location>
        <begin position="1095"/>
        <end position="1104"/>
    </location>
</feature>
<comment type="subcellular location">
    <subcellularLocation>
        <location evidence="3">Cytoplasm</location>
        <location evidence="3">Cytoskeleton</location>
    </subcellularLocation>
    <subcellularLocation>
        <location evidence="2">Nucleus</location>
    </subcellularLocation>
</comment>
<dbReference type="SMART" id="SM00132">
    <property type="entry name" value="LIM"/>
    <property type="match status" value="1"/>
</dbReference>
<feature type="compositionally biased region" description="Low complexity" evidence="23">
    <location>
        <begin position="1075"/>
        <end position="1092"/>
    </location>
</feature>
<dbReference type="Pfam" id="PF01494">
    <property type="entry name" value="FAD_binding_3"/>
    <property type="match status" value="1"/>
</dbReference>
<evidence type="ECO:0000256" key="19">
    <source>
        <dbReference type="ARBA" id="ARBA00023242"/>
    </source>
</evidence>
<evidence type="ECO:0000256" key="9">
    <source>
        <dbReference type="ARBA" id="ARBA00022723"/>
    </source>
</evidence>
<dbReference type="InterPro" id="IPR036872">
    <property type="entry name" value="CH_dom_sf"/>
</dbReference>
<feature type="domain" description="BMERB" evidence="26">
    <location>
        <begin position="1385"/>
        <end position="1534"/>
    </location>
</feature>
<dbReference type="InterPro" id="IPR001715">
    <property type="entry name" value="CH_dom"/>
</dbReference>
<evidence type="ECO:0000256" key="22">
    <source>
        <dbReference type="SAM" id="Coils"/>
    </source>
</evidence>
<evidence type="ECO:0000256" key="20">
    <source>
        <dbReference type="ARBA" id="ARBA00049522"/>
    </source>
</evidence>
<dbReference type="PROSITE" id="PS50021">
    <property type="entry name" value="CH"/>
    <property type="match status" value="1"/>
</dbReference>
<dbReference type="PROSITE" id="PS00478">
    <property type="entry name" value="LIM_DOMAIN_1"/>
    <property type="match status" value="1"/>
</dbReference>